<reference evidence="2 3" key="1">
    <citation type="submission" date="2014-06" db="EMBL/GenBank/DDBJ databases">
        <title>The Genome of the Aflatoxigenic Filamentous Fungus Aspergillus nomius.</title>
        <authorList>
            <person name="Moore M.G."/>
            <person name="Shannon B.M."/>
            <person name="Brian M.M."/>
        </authorList>
    </citation>
    <scope>NUCLEOTIDE SEQUENCE [LARGE SCALE GENOMIC DNA]</scope>
    <source>
        <strain evidence="2 3">NRRL 13137</strain>
    </source>
</reference>
<accession>A0A0L1J5G8</accession>
<gene>
    <name evidence="2" type="ORF">ANOM_005020</name>
</gene>
<feature type="compositionally biased region" description="Polar residues" evidence="1">
    <location>
        <begin position="1"/>
        <end position="11"/>
    </location>
</feature>
<organism evidence="2 3">
    <name type="scientific">Aspergillus nomiae NRRL (strain ATCC 15546 / NRRL 13137 / CBS 260.88 / M93)</name>
    <dbReference type="NCBI Taxonomy" id="1509407"/>
    <lineage>
        <taxon>Eukaryota</taxon>
        <taxon>Fungi</taxon>
        <taxon>Dikarya</taxon>
        <taxon>Ascomycota</taxon>
        <taxon>Pezizomycotina</taxon>
        <taxon>Eurotiomycetes</taxon>
        <taxon>Eurotiomycetidae</taxon>
        <taxon>Eurotiales</taxon>
        <taxon>Aspergillaceae</taxon>
        <taxon>Aspergillus</taxon>
        <taxon>Aspergillus subgen. Circumdati</taxon>
    </lineage>
</organism>
<comment type="caution">
    <text evidence="2">The sequence shown here is derived from an EMBL/GenBank/DDBJ whole genome shotgun (WGS) entry which is preliminary data.</text>
</comment>
<feature type="compositionally biased region" description="Basic and acidic residues" evidence="1">
    <location>
        <begin position="48"/>
        <end position="110"/>
    </location>
</feature>
<dbReference type="Proteomes" id="UP000037505">
    <property type="component" value="Unassembled WGS sequence"/>
</dbReference>
<proteinExistence type="predicted"/>
<dbReference type="EMBL" id="JNOM01000096">
    <property type="protein sequence ID" value="KNG86974.1"/>
    <property type="molecule type" value="Genomic_DNA"/>
</dbReference>
<dbReference type="RefSeq" id="XP_015407897.1">
    <property type="nucleotide sequence ID" value="XM_015550277.1"/>
</dbReference>
<dbReference type="AlphaFoldDB" id="A0A0L1J5G8"/>
<protein>
    <submittedName>
        <fullName evidence="2">Uncharacterized protein</fullName>
    </submittedName>
</protein>
<keyword evidence="3" id="KW-1185">Reference proteome</keyword>
<evidence type="ECO:0000256" key="1">
    <source>
        <dbReference type="SAM" id="MobiDB-lite"/>
    </source>
</evidence>
<evidence type="ECO:0000313" key="3">
    <source>
        <dbReference type="Proteomes" id="UP000037505"/>
    </source>
</evidence>
<name>A0A0L1J5G8_ASPN3</name>
<evidence type="ECO:0000313" key="2">
    <source>
        <dbReference type="EMBL" id="KNG86974.1"/>
    </source>
</evidence>
<dbReference type="GeneID" id="26806824"/>
<feature type="region of interest" description="Disordered" evidence="1">
    <location>
        <begin position="1"/>
        <end position="110"/>
    </location>
</feature>
<sequence>MASEKGVNSATPECPTIDYKQPDSSPYEDPFVTLLIGPKEQPAEVYTVEDKQQPEQEQREAEGFAKQKQEDKMYKKKQEEEKRKWEEEKKKQEEEKKKWEEEKKKWEEEEYMKKWEEEEKKKQDEEEKEQ</sequence>